<evidence type="ECO:0000313" key="3">
    <source>
        <dbReference type="EMBL" id="NEX62234.1"/>
    </source>
</evidence>
<dbReference type="AlphaFoldDB" id="A0A6B3SN38"/>
<feature type="domain" description="CHAD" evidence="2">
    <location>
        <begin position="220"/>
        <end position="512"/>
    </location>
</feature>
<dbReference type="SMART" id="SM01118">
    <property type="entry name" value="CYTH"/>
    <property type="match status" value="1"/>
</dbReference>
<dbReference type="PROSITE" id="PS51708">
    <property type="entry name" value="CHAD"/>
    <property type="match status" value="1"/>
</dbReference>
<dbReference type="Gene3D" id="1.40.20.10">
    <property type="entry name" value="CHAD domain"/>
    <property type="match status" value="1"/>
</dbReference>
<evidence type="ECO:0000259" key="2">
    <source>
        <dbReference type="PROSITE" id="PS51708"/>
    </source>
</evidence>
<dbReference type="RefSeq" id="WP_163964269.1">
    <property type="nucleotide sequence ID" value="NZ_JAAIVB010000046.1"/>
</dbReference>
<feature type="domain" description="CYTH" evidence="1">
    <location>
        <begin position="1"/>
        <end position="205"/>
    </location>
</feature>
<dbReference type="Gene3D" id="2.40.320.10">
    <property type="entry name" value="Hypothetical Protein Pfu-838710-001"/>
    <property type="match status" value="1"/>
</dbReference>
<gene>
    <name evidence="3" type="ORF">G3574_14190</name>
</gene>
<dbReference type="SMART" id="SM00880">
    <property type="entry name" value="CHAD"/>
    <property type="match status" value="1"/>
</dbReference>
<dbReference type="CDD" id="cd07756">
    <property type="entry name" value="CYTH-like_Pase_CHAD"/>
    <property type="match status" value="1"/>
</dbReference>
<evidence type="ECO:0000313" key="4">
    <source>
        <dbReference type="Proteomes" id="UP000482155"/>
    </source>
</evidence>
<dbReference type="GO" id="GO:0046872">
    <property type="term" value="F:metal ion binding"/>
    <property type="evidence" value="ECO:0007669"/>
    <property type="project" value="TreeGrafter"/>
</dbReference>
<protein>
    <submittedName>
        <fullName evidence="3">CHAD domain-containing protein</fullName>
    </submittedName>
</protein>
<dbReference type="InterPro" id="IPR007899">
    <property type="entry name" value="CHAD_dom"/>
</dbReference>
<dbReference type="Pfam" id="PF05235">
    <property type="entry name" value="CHAD"/>
    <property type="match status" value="1"/>
</dbReference>
<organism evidence="3 4">
    <name type="scientific">Noviherbaspirillum galbum</name>
    <dbReference type="NCBI Taxonomy" id="2709383"/>
    <lineage>
        <taxon>Bacteria</taxon>
        <taxon>Pseudomonadati</taxon>
        <taxon>Pseudomonadota</taxon>
        <taxon>Betaproteobacteria</taxon>
        <taxon>Burkholderiales</taxon>
        <taxon>Oxalobacteraceae</taxon>
        <taxon>Noviherbaspirillum</taxon>
    </lineage>
</organism>
<sequence length="512" mass="57277">MEIELKLAVSAEDRPRLYKHPLLADLGKPALQDLNAKYFDTPDLQLKARRIGLRVRKANGNWVQTIKAGGRARAGLHERHEWEKEIHSGTPDLDLFTEVMRSHPELCRAADLESIKGALQDVFTVRVHRATWLVKHQGAEIELAIDEGNIARSDKSEPVSEVELELKSGTVEALYDLSLKLIELVPMRLQRESKAERGYAMISPVLHEASKAAAVTLSPKMNVEQGMQAIFENCLDQVAANEAGVLDGNRPEPLHQMRVGLRRFRSALKQFGAVAAFPSGLAEEMDWLNDLLGQARDWDVLSHETLAEYGRRSAGEANLSVVQERSLQLAEEKRNAVQEALQSPRYARLMLGTFGWVQGKGWRHTATEATQEVLAAPLSGHARQVMAHALAQVLKRSKSLSQADSDVLHRIRIATKRARYASEFFQALCSRKSVRRQGKLLTALQEELGAHNDTAVGGNLLKDSRDRFPHDLETVAYLRGLMSAQDGADKSRLKALRGKIKKHDLKWRRQPS</sequence>
<name>A0A6B3SN38_9BURK</name>
<dbReference type="InterPro" id="IPR038186">
    <property type="entry name" value="CHAD_dom_sf"/>
</dbReference>
<proteinExistence type="predicted"/>
<dbReference type="Proteomes" id="UP000482155">
    <property type="component" value="Unassembled WGS sequence"/>
</dbReference>
<accession>A0A6B3SN38</accession>
<dbReference type="PANTHER" id="PTHR39569">
    <property type="entry name" value="INORGANIC TRIPHOSPHATASE"/>
    <property type="match status" value="1"/>
</dbReference>
<dbReference type="Pfam" id="PF01928">
    <property type="entry name" value="CYTH"/>
    <property type="match status" value="1"/>
</dbReference>
<dbReference type="PANTHER" id="PTHR39569:SF1">
    <property type="entry name" value="INORGANIC TRIPHOSPHATASE"/>
    <property type="match status" value="1"/>
</dbReference>
<dbReference type="GO" id="GO:0050355">
    <property type="term" value="F:inorganic triphosphate phosphatase activity"/>
    <property type="evidence" value="ECO:0007669"/>
    <property type="project" value="InterPro"/>
</dbReference>
<evidence type="ECO:0000259" key="1">
    <source>
        <dbReference type="PROSITE" id="PS51707"/>
    </source>
</evidence>
<dbReference type="PROSITE" id="PS51707">
    <property type="entry name" value="CYTH"/>
    <property type="match status" value="1"/>
</dbReference>
<dbReference type="InterPro" id="IPR023577">
    <property type="entry name" value="CYTH_domain"/>
</dbReference>
<reference evidence="3 4" key="1">
    <citation type="submission" date="2020-02" db="EMBL/GenBank/DDBJ databases">
        <authorList>
            <person name="Kim M.K."/>
        </authorList>
    </citation>
    <scope>NUCLEOTIDE SEQUENCE [LARGE SCALE GENOMIC DNA]</scope>
    <source>
        <strain evidence="3 4">17J57-3</strain>
    </source>
</reference>
<dbReference type="SUPFAM" id="SSF55154">
    <property type="entry name" value="CYTH-like phosphatases"/>
    <property type="match status" value="1"/>
</dbReference>
<keyword evidence="4" id="KW-1185">Reference proteome</keyword>
<comment type="caution">
    <text evidence="3">The sequence shown here is derived from an EMBL/GenBank/DDBJ whole genome shotgun (WGS) entry which is preliminary data.</text>
</comment>
<dbReference type="EMBL" id="JAAIVB010000046">
    <property type="protein sequence ID" value="NEX62234.1"/>
    <property type="molecule type" value="Genomic_DNA"/>
</dbReference>
<dbReference type="InterPro" id="IPR033469">
    <property type="entry name" value="CYTH-like_dom_sf"/>
</dbReference>
<dbReference type="InterPro" id="IPR039013">
    <property type="entry name" value="YgiF"/>
</dbReference>